<keyword evidence="3 7" id="KW-0732">Signal</keyword>
<evidence type="ECO:0000256" key="4">
    <source>
        <dbReference type="ARBA" id="ARBA00023008"/>
    </source>
</evidence>
<comment type="subcellular location">
    <subcellularLocation>
        <location evidence="1">Cell envelope</location>
    </subcellularLocation>
</comment>
<feature type="compositionally biased region" description="Low complexity" evidence="5">
    <location>
        <begin position="129"/>
        <end position="168"/>
    </location>
</feature>
<evidence type="ECO:0000256" key="6">
    <source>
        <dbReference type="SAM" id="Phobius"/>
    </source>
</evidence>
<sequence length="211" mass="21441">MLRRQAVRPLGPILAFLAVLMLVLLAPLSPASAHDAVTGTNPDDGQNLETVPEAIDIVFTDTPLSLGSQILVEDDQGENWAAGEVEISGNTASQALKPDTPAGEYTVTWRVVSSDSHPIEGTFSFTAAGAAADPSSTPSTPASSQSPPAATTTEPTTAPMTDTAAPASEDAGPGFPIGFVIALGVLLLALAVVVVTVLARRGRTDGPGSSE</sequence>
<feature type="signal peptide" evidence="7">
    <location>
        <begin position="1"/>
        <end position="35"/>
    </location>
</feature>
<evidence type="ECO:0000256" key="5">
    <source>
        <dbReference type="SAM" id="MobiDB-lite"/>
    </source>
</evidence>
<reference evidence="10" key="1">
    <citation type="journal article" date="2019" name="Int. J. Syst. Evol. Microbiol.">
        <title>The Global Catalogue of Microorganisms (GCM) 10K type strain sequencing project: providing services to taxonomists for standard genome sequencing and annotation.</title>
        <authorList>
            <consortium name="The Broad Institute Genomics Platform"/>
            <consortium name="The Broad Institute Genome Sequencing Center for Infectious Disease"/>
            <person name="Wu L."/>
            <person name="Ma J."/>
        </authorList>
    </citation>
    <scope>NUCLEOTIDE SEQUENCE [LARGE SCALE GENOMIC DNA]</scope>
    <source>
        <strain evidence="10">CGMCC 1.7064</strain>
    </source>
</reference>
<evidence type="ECO:0000259" key="8">
    <source>
        <dbReference type="Pfam" id="PF04234"/>
    </source>
</evidence>
<dbReference type="Pfam" id="PF04234">
    <property type="entry name" value="CopC"/>
    <property type="match status" value="1"/>
</dbReference>
<evidence type="ECO:0000256" key="7">
    <source>
        <dbReference type="SAM" id="SignalP"/>
    </source>
</evidence>
<dbReference type="InterPro" id="IPR014756">
    <property type="entry name" value="Ig_E-set"/>
</dbReference>
<dbReference type="Proteomes" id="UP000642509">
    <property type="component" value="Unassembled WGS sequence"/>
</dbReference>
<dbReference type="PANTHER" id="PTHR34820:SF4">
    <property type="entry name" value="INNER MEMBRANE PROTEIN YEBZ"/>
    <property type="match status" value="1"/>
</dbReference>
<dbReference type="InterPro" id="IPR032694">
    <property type="entry name" value="CopC/D"/>
</dbReference>
<organism evidence="9 10">
    <name type="scientific">Citricoccus zhacaiensis</name>
    <dbReference type="NCBI Taxonomy" id="489142"/>
    <lineage>
        <taxon>Bacteria</taxon>
        <taxon>Bacillati</taxon>
        <taxon>Actinomycetota</taxon>
        <taxon>Actinomycetes</taxon>
        <taxon>Micrococcales</taxon>
        <taxon>Micrococcaceae</taxon>
        <taxon>Citricoccus</taxon>
    </lineage>
</organism>
<proteinExistence type="predicted"/>
<evidence type="ECO:0000313" key="10">
    <source>
        <dbReference type="Proteomes" id="UP000642509"/>
    </source>
</evidence>
<keyword evidence="4" id="KW-0186">Copper</keyword>
<comment type="caution">
    <text evidence="9">The sequence shown here is derived from an EMBL/GenBank/DDBJ whole genome shotgun (WGS) entry which is preliminary data.</text>
</comment>
<keyword evidence="10" id="KW-1185">Reference proteome</keyword>
<dbReference type="SUPFAM" id="SSF81296">
    <property type="entry name" value="E set domains"/>
    <property type="match status" value="1"/>
</dbReference>
<gene>
    <name evidence="9" type="ORF">GCM10010977_32040</name>
</gene>
<evidence type="ECO:0000256" key="3">
    <source>
        <dbReference type="ARBA" id="ARBA00022729"/>
    </source>
</evidence>
<evidence type="ECO:0000313" key="9">
    <source>
        <dbReference type="EMBL" id="GGO49650.1"/>
    </source>
</evidence>
<dbReference type="PANTHER" id="PTHR34820">
    <property type="entry name" value="INNER MEMBRANE PROTEIN YEBZ"/>
    <property type="match status" value="1"/>
</dbReference>
<protein>
    <recommendedName>
        <fullName evidence="8">CopC domain-containing protein</fullName>
    </recommendedName>
</protein>
<feature type="transmembrane region" description="Helical" evidence="6">
    <location>
        <begin position="175"/>
        <end position="199"/>
    </location>
</feature>
<dbReference type="InterPro" id="IPR014755">
    <property type="entry name" value="Cu-Rt/internalin_Ig-like"/>
</dbReference>
<evidence type="ECO:0000256" key="2">
    <source>
        <dbReference type="ARBA" id="ARBA00022723"/>
    </source>
</evidence>
<keyword evidence="2" id="KW-0479">Metal-binding</keyword>
<dbReference type="EMBL" id="BMLQ01000013">
    <property type="protein sequence ID" value="GGO49650.1"/>
    <property type="molecule type" value="Genomic_DNA"/>
</dbReference>
<feature type="domain" description="CopC" evidence="8">
    <location>
        <begin position="34"/>
        <end position="126"/>
    </location>
</feature>
<feature type="region of interest" description="Disordered" evidence="5">
    <location>
        <begin position="129"/>
        <end position="169"/>
    </location>
</feature>
<feature type="chain" id="PRO_5047520469" description="CopC domain-containing protein" evidence="7">
    <location>
        <begin position="36"/>
        <end position="211"/>
    </location>
</feature>
<dbReference type="Gene3D" id="2.60.40.1220">
    <property type="match status" value="1"/>
</dbReference>
<dbReference type="InterPro" id="IPR007348">
    <property type="entry name" value="CopC_dom"/>
</dbReference>
<name>A0ABQ2MCV4_9MICC</name>
<keyword evidence="6" id="KW-1133">Transmembrane helix</keyword>
<evidence type="ECO:0000256" key="1">
    <source>
        <dbReference type="ARBA" id="ARBA00004196"/>
    </source>
</evidence>
<keyword evidence="6" id="KW-0812">Transmembrane</keyword>
<accession>A0ABQ2MCV4</accession>
<keyword evidence="6" id="KW-0472">Membrane</keyword>